<dbReference type="Proteomes" id="UP001190700">
    <property type="component" value="Unassembled WGS sequence"/>
</dbReference>
<sequence length="738" mass="83507">LSEEFQEEYVNHRCLVSNWDAKGRITQFVNVPAGGGKTYIGIEMTFVLLGGRCITELLRNLHVWYTLIKTDGSDGMLSERQHVCLKEIRLCRMSVVSADSSLLEMWSSALQNRSDDTTEFSVDVFVVKSEVTLQSFRELFANYLIGSTEAVENGRALIVVCDRSFLPNLLKSLDGKPFVSLVLDDPRPIQGECLVPICRRVHVLSADSTTFVTGLSELGARNPYSAILGRSVQACEKERDQVQKSLLFSEKPLKKRDVEQQPDVLVGNLAKFCLNMNTDYWLDWLLKDTRAHIPEKIVKFPLMDCSGNKVGEDFFSEGRRFLHNVVSAYDPSDERLGQSPRIAEMRLVENDAQLGQQARTDFMRQFVSSKILTEKTVKDTSQYSLGLRSDCLTAPFVEEMPEGPRPNEKRHRKRDKTWRLVAWMTKEMHAANFLKPSDVLTHSKRGLDRGQIDEAMKIRLEEIQKIAERRPNDHLMCARCGWGFRRDDEFCGFAFATYACLVCPNCGNVDQAPPNIFGKGAIGDVLGCMAKCVDDALPGDSADQILASFSERLKRDDHFEFASFKSLFMLLAALVTEKPKLTRFLLYVQDRNRPSILMLLTLLGKLRHIDHRSYVEQKVDDPYLRTLLCTSLEEGPKAKGKGRKGAKLVKQTRASETSAHENLRWFNDESGGGARSSAVKLLILSSDMNPHHQEVYGIDAQSADCSVFVNFPTNRTQAVARGLRMSNEPKKRHYIIYM</sequence>
<gene>
    <name evidence="1" type="ORF">CYMTET_47213</name>
</gene>
<evidence type="ECO:0000313" key="1">
    <source>
        <dbReference type="EMBL" id="KAK3243071.1"/>
    </source>
</evidence>
<protein>
    <submittedName>
        <fullName evidence="1">Uncharacterized protein</fullName>
    </submittedName>
</protein>
<organism evidence="1 2">
    <name type="scientific">Cymbomonas tetramitiformis</name>
    <dbReference type="NCBI Taxonomy" id="36881"/>
    <lineage>
        <taxon>Eukaryota</taxon>
        <taxon>Viridiplantae</taxon>
        <taxon>Chlorophyta</taxon>
        <taxon>Pyramimonadophyceae</taxon>
        <taxon>Pyramimonadales</taxon>
        <taxon>Pyramimonadaceae</taxon>
        <taxon>Cymbomonas</taxon>
    </lineage>
</organism>
<accession>A0AAE0BUJ5</accession>
<proteinExistence type="predicted"/>
<reference evidence="1 2" key="1">
    <citation type="journal article" date="2015" name="Genome Biol. Evol.">
        <title>Comparative Genomics of a Bacterivorous Green Alga Reveals Evolutionary Causalities and Consequences of Phago-Mixotrophic Mode of Nutrition.</title>
        <authorList>
            <person name="Burns J.A."/>
            <person name="Paasch A."/>
            <person name="Narechania A."/>
            <person name="Kim E."/>
        </authorList>
    </citation>
    <scope>NUCLEOTIDE SEQUENCE [LARGE SCALE GENOMIC DNA]</scope>
    <source>
        <strain evidence="1 2">PLY_AMNH</strain>
    </source>
</reference>
<comment type="caution">
    <text evidence="1">The sequence shown here is derived from an EMBL/GenBank/DDBJ whole genome shotgun (WGS) entry which is preliminary data.</text>
</comment>
<keyword evidence="2" id="KW-1185">Reference proteome</keyword>
<evidence type="ECO:0000313" key="2">
    <source>
        <dbReference type="Proteomes" id="UP001190700"/>
    </source>
</evidence>
<feature type="non-terminal residue" evidence="1">
    <location>
        <position position="1"/>
    </location>
</feature>
<name>A0AAE0BUJ5_9CHLO</name>
<dbReference type="EMBL" id="LGRX02033085">
    <property type="protein sequence ID" value="KAK3243071.1"/>
    <property type="molecule type" value="Genomic_DNA"/>
</dbReference>
<dbReference type="AlphaFoldDB" id="A0AAE0BUJ5"/>